<dbReference type="EMBL" id="QUWK01000001">
    <property type="protein sequence ID" value="RFU96284.1"/>
    <property type="molecule type" value="Genomic_DNA"/>
</dbReference>
<keyword evidence="9" id="KW-1185">Reference proteome</keyword>
<dbReference type="RefSeq" id="WP_117329103.1">
    <property type="nucleotide sequence ID" value="NZ_QUWK01000001.1"/>
</dbReference>
<feature type="transmembrane region" description="Helical" evidence="7">
    <location>
        <begin position="133"/>
        <end position="155"/>
    </location>
</feature>
<evidence type="ECO:0000313" key="9">
    <source>
        <dbReference type="Proteomes" id="UP000264002"/>
    </source>
</evidence>
<dbReference type="GO" id="GO:0005886">
    <property type="term" value="C:plasma membrane"/>
    <property type="evidence" value="ECO:0007669"/>
    <property type="project" value="UniProtKB-SubCell"/>
</dbReference>
<dbReference type="InterPro" id="IPR048279">
    <property type="entry name" value="MdtK-like"/>
</dbReference>
<proteinExistence type="predicted"/>
<dbReference type="CDD" id="cd13134">
    <property type="entry name" value="MATE_like_8"/>
    <property type="match status" value="1"/>
</dbReference>
<feature type="transmembrane region" description="Helical" evidence="7">
    <location>
        <begin position="356"/>
        <end position="381"/>
    </location>
</feature>
<evidence type="ECO:0000256" key="2">
    <source>
        <dbReference type="ARBA" id="ARBA00022448"/>
    </source>
</evidence>
<keyword evidence="3" id="KW-1003">Cell membrane</keyword>
<feature type="transmembrane region" description="Helical" evidence="7">
    <location>
        <begin position="167"/>
        <end position="186"/>
    </location>
</feature>
<keyword evidence="5 7" id="KW-1133">Transmembrane helix</keyword>
<name>A0A372MKN1_9SPIR</name>
<feature type="transmembrane region" description="Helical" evidence="7">
    <location>
        <begin position="57"/>
        <end position="79"/>
    </location>
</feature>
<evidence type="ECO:0000256" key="5">
    <source>
        <dbReference type="ARBA" id="ARBA00022989"/>
    </source>
</evidence>
<dbReference type="InterPro" id="IPR002528">
    <property type="entry name" value="MATE_fam"/>
</dbReference>
<dbReference type="Pfam" id="PF01554">
    <property type="entry name" value="MatE"/>
    <property type="match status" value="2"/>
</dbReference>
<reference evidence="8 9" key="2">
    <citation type="submission" date="2018-09" db="EMBL/GenBank/DDBJ databases">
        <title>Genome of Sphaerochaeta halotolerans strain 4-11.</title>
        <authorList>
            <person name="Nazina T.N."/>
            <person name="Sokolova D.S."/>
        </authorList>
    </citation>
    <scope>NUCLEOTIDE SEQUENCE [LARGE SCALE GENOMIC DNA]</scope>
    <source>
        <strain evidence="8 9">4-11</strain>
    </source>
</reference>
<feature type="transmembrane region" description="Helical" evidence="7">
    <location>
        <begin position="237"/>
        <end position="262"/>
    </location>
</feature>
<keyword evidence="2" id="KW-0813">Transport</keyword>
<dbReference type="PIRSF" id="PIRSF006603">
    <property type="entry name" value="DinF"/>
    <property type="match status" value="1"/>
</dbReference>
<gene>
    <name evidence="8" type="ORF">DYP60_00290</name>
</gene>
<feature type="transmembrane region" description="Helical" evidence="7">
    <location>
        <begin position="393"/>
        <end position="413"/>
    </location>
</feature>
<dbReference type="GO" id="GO:0042910">
    <property type="term" value="F:xenobiotic transmembrane transporter activity"/>
    <property type="evidence" value="ECO:0007669"/>
    <property type="project" value="InterPro"/>
</dbReference>
<keyword evidence="6 7" id="KW-0472">Membrane</keyword>
<organism evidence="8 9">
    <name type="scientific">Sphaerochaeta halotolerans</name>
    <dbReference type="NCBI Taxonomy" id="2293840"/>
    <lineage>
        <taxon>Bacteria</taxon>
        <taxon>Pseudomonadati</taxon>
        <taxon>Spirochaetota</taxon>
        <taxon>Spirochaetia</taxon>
        <taxon>Spirochaetales</taxon>
        <taxon>Sphaerochaetaceae</taxon>
        <taxon>Sphaerochaeta</taxon>
    </lineage>
</organism>
<protein>
    <submittedName>
        <fullName evidence="8">MATE family efflux transporter</fullName>
    </submittedName>
</protein>
<evidence type="ECO:0000256" key="3">
    <source>
        <dbReference type="ARBA" id="ARBA00022475"/>
    </source>
</evidence>
<comment type="caution">
    <text evidence="8">The sequence shown here is derived from an EMBL/GenBank/DDBJ whole genome shotgun (WGS) entry which is preliminary data.</text>
</comment>
<feature type="transmembrane region" description="Helical" evidence="7">
    <location>
        <begin position="192"/>
        <end position="216"/>
    </location>
</feature>
<dbReference type="Proteomes" id="UP000264002">
    <property type="component" value="Unassembled WGS sequence"/>
</dbReference>
<comment type="subcellular location">
    <subcellularLocation>
        <location evidence="1">Cell membrane</location>
        <topology evidence="1">Multi-pass membrane protein</topology>
    </subcellularLocation>
</comment>
<sequence length="454" mass="50198">METTISERREFYQKMVTIALPVVFQSLLTNSLSFVDTVMIGQLGESSIAAVALGNQMFFLISVLFFGVSSGSAIFLSQYWGAKNETNIQRVLGLSFALAGTGALLFALASLFMPRQIMHIFTTESEVVNQGIAYLRIVGISYLFTAISQILATALRVIGYAKIPLQVALFSLTLNAGGNYLLIFGIGPFPELGVAGAAIATTISRLVEVLALLWIVYHHHPVIAIKKRDAFRWNKTFLMHIIPTSLPVIINEFFWALGMATYKVAYSKMGIEAIASINVAESVGNLFFVLMMGVSNASLIMIGVKIGEKQRHLALLYAKRFITTAILVGLAMGVFEFLFAPLFTSFFNISERVRQMAIYCLSINAVLLPIKSINMVIIVGVLRSGGDTKYSMFAEMFGVWAIGVPLAFIGVFLLHLNTWQLYLLLGMEEVTKLFLGLYRIKREAWINDLTATFH</sequence>
<dbReference type="PANTHER" id="PTHR42925">
    <property type="entry name" value="MULTIDRUG AND TOXIN EFFLUX PROTEIN MATE FAMILY"/>
    <property type="match status" value="1"/>
</dbReference>
<reference evidence="9" key="1">
    <citation type="submission" date="2018-08" db="EMBL/GenBank/DDBJ databases">
        <authorList>
            <person name="Grouzdev D.S."/>
            <person name="Krutkina M.S."/>
        </authorList>
    </citation>
    <scope>NUCLEOTIDE SEQUENCE [LARGE SCALE GENOMIC DNA]</scope>
    <source>
        <strain evidence="9">4-11</strain>
    </source>
</reference>
<dbReference type="GO" id="GO:0015297">
    <property type="term" value="F:antiporter activity"/>
    <property type="evidence" value="ECO:0007669"/>
    <property type="project" value="InterPro"/>
</dbReference>
<feature type="transmembrane region" description="Helical" evidence="7">
    <location>
        <begin position="91"/>
        <end position="113"/>
    </location>
</feature>
<feature type="transmembrane region" description="Helical" evidence="7">
    <location>
        <begin position="282"/>
        <end position="304"/>
    </location>
</feature>
<dbReference type="NCBIfam" id="TIGR00797">
    <property type="entry name" value="matE"/>
    <property type="match status" value="1"/>
</dbReference>
<dbReference type="PANTHER" id="PTHR42925:SF2">
    <property type="entry name" value="NA+ DRIVEN MULTIDRUG EFFLUX PUMP"/>
    <property type="match status" value="1"/>
</dbReference>
<evidence type="ECO:0000256" key="6">
    <source>
        <dbReference type="ARBA" id="ARBA00023136"/>
    </source>
</evidence>
<evidence type="ECO:0000256" key="1">
    <source>
        <dbReference type="ARBA" id="ARBA00004651"/>
    </source>
</evidence>
<evidence type="ECO:0000256" key="4">
    <source>
        <dbReference type="ARBA" id="ARBA00022692"/>
    </source>
</evidence>
<evidence type="ECO:0000313" key="8">
    <source>
        <dbReference type="EMBL" id="RFU96284.1"/>
    </source>
</evidence>
<keyword evidence="4 7" id="KW-0812">Transmembrane</keyword>
<evidence type="ECO:0000256" key="7">
    <source>
        <dbReference type="SAM" id="Phobius"/>
    </source>
</evidence>
<accession>A0A372MKN1</accession>
<dbReference type="InterPro" id="IPR047135">
    <property type="entry name" value="YsiQ"/>
</dbReference>
<dbReference type="AlphaFoldDB" id="A0A372MKN1"/>
<feature type="transmembrane region" description="Helical" evidence="7">
    <location>
        <begin position="325"/>
        <end position="344"/>
    </location>
</feature>